<accession>A0ABT0QGV6</accession>
<sequence>MKFFTKQAQLLATFVFLGLFTTQANNFDDVFSVYNNDLQAINASVLHPTSGKAHFFVGQFFHQYNPVSDKLDKMGVIGKDGWYGVTKNVDAVLMHPQNKKAYFFTGNTYQRYDFIKKRVDKTGVTGQDGWNGLAGPFDAVIMHPTNNKAYFFKGKRYYRFSFEKNKMDKVGTIGVDGWKGLPANIDSAIMHPNGKAYFFAGDKYYRYVFGRSVDKNGIIGRDGWKGLFHKIDGVVENKDDFHFFRGAHGMNIKSYNENYTVRQILDKLPSSRNILGDNIKGIALTLYPNSDRVYKMRLGYDWYKGIPKDIDASLQHPITKKYYFFKGSKYYRYDPSSRSVDETDYIGRGAWRGLSKNVDAAIAIKDHVYLFKDTKYYKYNASSLNRVIETGNISDKFKNVPNYIDAAHIYENKKYKWIKIMFFKKDIIYTYSLSDRRVVNWEMAHQNLFK</sequence>
<feature type="signal peptide" evidence="2">
    <location>
        <begin position="1"/>
        <end position="24"/>
    </location>
</feature>
<dbReference type="InterPro" id="IPR036375">
    <property type="entry name" value="Hemopexin-like_dom_sf"/>
</dbReference>
<dbReference type="SUPFAM" id="SSF50923">
    <property type="entry name" value="Hemopexin-like domain"/>
    <property type="match status" value="3"/>
</dbReference>
<evidence type="ECO:0000256" key="2">
    <source>
        <dbReference type="SAM" id="SignalP"/>
    </source>
</evidence>
<dbReference type="SMART" id="SM00120">
    <property type="entry name" value="HX"/>
    <property type="match status" value="6"/>
</dbReference>
<comment type="caution">
    <text evidence="3">The sequence shown here is derived from an EMBL/GenBank/DDBJ whole genome shotgun (WGS) entry which is preliminary data.</text>
</comment>
<keyword evidence="1" id="KW-0482">Metalloprotease</keyword>
<dbReference type="EMBL" id="JAMFLZ010000007">
    <property type="protein sequence ID" value="MCL6296234.1"/>
    <property type="molecule type" value="Genomic_DNA"/>
</dbReference>
<keyword evidence="1" id="KW-0645">Protease</keyword>
<feature type="chain" id="PRO_5045759232" evidence="2">
    <location>
        <begin position="25"/>
        <end position="450"/>
    </location>
</feature>
<evidence type="ECO:0000313" key="4">
    <source>
        <dbReference type="Proteomes" id="UP001165381"/>
    </source>
</evidence>
<gene>
    <name evidence="3" type="ORF">M3P09_14575</name>
</gene>
<organism evidence="3 4">
    <name type="scientific">Jejuia spongiicola</name>
    <dbReference type="NCBI Taxonomy" id="2942207"/>
    <lineage>
        <taxon>Bacteria</taxon>
        <taxon>Pseudomonadati</taxon>
        <taxon>Bacteroidota</taxon>
        <taxon>Flavobacteriia</taxon>
        <taxon>Flavobacteriales</taxon>
        <taxon>Flavobacteriaceae</taxon>
        <taxon>Jejuia</taxon>
    </lineage>
</organism>
<evidence type="ECO:0000256" key="1">
    <source>
        <dbReference type="ARBA" id="ARBA00023049"/>
    </source>
</evidence>
<dbReference type="RefSeq" id="WP_249973707.1">
    <property type="nucleotide sequence ID" value="NZ_JAMFLZ010000007.1"/>
</dbReference>
<protein>
    <submittedName>
        <fullName evidence="3">Hemopexin repeat-containing protein</fullName>
    </submittedName>
</protein>
<keyword evidence="4" id="KW-1185">Reference proteome</keyword>
<evidence type="ECO:0000313" key="3">
    <source>
        <dbReference type="EMBL" id="MCL6296234.1"/>
    </source>
</evidence>
<keyword evidence="2" id="KW-0732">Signal</keyword>
<reference evidence="3" key="1">
    <citation type="submission" date="2022-05" db="EMBL/GenBank/DDBJ databases">
        <authorList>
            <person name="Park J.-S."/>
        </authorList>
    </citation>
    <scope>NUCLEOTIDE SEQUENCE</scope>
    <source>
        <strain evidence="3">2012CJ34-3</strain>
    </source>
</reference>
<proteinExistence type="predicted"/>
<dbReference type="InterPro" id="IPR018487">
    <property type="entry name" value="Hemopexin-like_repeat"/>
</dbReference>
<name>A0ABT0QGV6_9FLAO</name>
<dbReference type="Pfam" id="PF00045">
    <property type="entry name" value="Hemopexin"/>
    <property type="match status" value="4"/>
</dbReference>
<dbReference type="Gene3D" id="2.110.10.10">
    <property type="entry name" value="Hemopexin-like domain"/>
    <property type="match status" value="3"/>
</dbReference>
<dbReference type="PANTHER" id="PTHR10201:SF323">
    <property type="entry name" value="MATRIX METALLOPROTEINASE-21"/>
    <property type="match status" value="1"/>
</dbReference>
<dbReference type="PANTHER" id="PTHR10201">
    <property type="entry name" value="MATRIX METALLOPROTEINASE"/>
    <property type="match status" value="1"/>
</dbReference>
<keyword evidence="1" id="KW-0378">Hydrolase</keyword>
<dbReference type="PROSITE" id="PS51642">
    <property type="entry name" value="HEMOPEXIN_2"/>
    <property type="match status" value="5"/>
</dbReference>
<dbReference type="Proteomes" id="UP001165381">
    <property type="component" value="Unassembled WGS sequence"/>
</dbReference>